<evidence type="ECO:0000313" key="2">
    <source>
        <dbReference type="Proteomes" id="UP001161017"/>
    </source>
</evidence>
<sequence>MHAEFASMSYPSKRVSECVLEILGAGNGGFEAYFRGRKLRGKEVKLPKGYEAVVVKDAGIEQPSLDRNRMAEDPEDEEVEEIKVLQEMGRFDKVVLWGHGALVEDDDAFVKGLNEWVGFADAV</sequence>
<dbReference type="EMBL" id="JAPUFD010000003">
    <property type="protein sequence ID" value="MDI1486281.1"/>
    <property type="molecule type" value="Genomic_DNA"/>
</dbReference>
<dbReference type="Gene3D" id="2.40.128.680">
    <property type="match status" value="1"/>
</dbReference>
<keyword evidence="2" id="KW-1185">Reference proteome</keyword>
<proteinExistence type="predicted"/>
<gene>
    <name evidence="1" type="ORF">OHK93_005507</name>
</gene>
<dbReference type="GO" id="GO:0006401">
    <property type="term" value="P:RNA catabolic process"/>
    <property type="evidence" value="ECO:0007669"/>
    <property type="project" value="InterPro"/>
</dbReference>
<evidence type="ECO:0000313" key="1">
    <source>
        <dbReference type="EMBL" id="MDI1486281.1"/>
    </source>
</evidence>
<name>A0AA43QJX3_9LECA</name>
<dbReference type="InterPro" id="IPR013924">
    <property type="entry name" value="RNase_H2_suC"/>
</dbReference>
<dbReference type="PANTHER" id="PTHR47204:SF1">
    <property type="entry name" value="RIBONUCLEASE H2 SUBUNIT C"/>
    <property type="match status" value="1"/>
</dbReference>
<dbReference type="CDD" id="cd09271">
    <property type="entry name" value="RNase_H2-C"/>
    <property type="match status" value="1"/>
</dbReference>
<accession>A0AA43QJX3</accession>
<dbReference type="Proteomes" id="UP001161017">
    <property type="component" value="Unassembled WGS sequence"/>
</dbReference>
<dbReference type="GO" id="GO:0032299">
    <property type="term" value="C:ribonuclease H2 complex"/>
    <property type="evidence" value="ECO:0007669"/>
    <property type="project" value="InterPro"/>
</dbReference>
<dbReference type="AlphaFoldDB" id="A0AA43QJX3"/>
<dbReference type="Pfam" id="PF08615">
    <property type="entry name" value="RNase_H2_suC"/>
    <property type="match status" value="1"/>
</dbReference>
<organism evidence="1 2">
    <name type="scientific">Ramalina farinacea</name>
    <dbReference type="NCBI Taxonomy" id="258253"/>
    <lineage>
        <taxon>Eukaryota</taxon>
        <taxon>Fungi</taxon>
        <taxon>Dikarya</taxon>
        <taxon>Ascomycota</taxon>
        <taxon>Pezizomycotina</taxon>
        <taxon>Lecanoromycetes</taxon>
        <taxon>OSLEUM clade</taxon>
        <taxon>Lecanoromycetidae</taxon>
        <taxon>Lecanorales</taxon>
        <taxon>Lecanorineae</taxon>
        <taxon>Ramalinaceae</taxon>
        <taxon>Ramalina</taxon>
    </lineage>
</organism>
<comment type="caution">
    <text evidence="1">The sequence shown here is derived from an EMBL/GenBank/DDBJ whole genome shotgun (WGS) entry which is preliminary data.</text>
</comment>
<reference evidence="1" key="1">
    <citation type="journal article" date="2023" name="Genome Biol. Evol.">
        <title>First Whole Genome Sequence and Flow Cytometry Genome Size Data for the Lichen-Forming Fungus Ramalina farinacea (Ascomycota).</title>
        <authorList>
            <person name="Llewellyn T."/>
            <person name="Mian S."/>
            <person name="Hill R."/>
            <person name="Leitch I.J."/>
            <person name="Gaya E."/>
        </authorList>
    </citation>
    <scope>NUCLEOTIDE SEQUENCE</scope>
    <source>
        <strain evidence="1">LIQ254RAFAR</strain>
    </source>
</reference>
<dbReference type="PANTHER" id="PTHR47204">
    <property type="entry name" value="OS02G0168900 PROTEIN"/>
    <property type="match status" value="1"/>
</dbReference>
<protein>
    <submittedName>
        <fullName evidence="1">Uncharacterized protein</fullName>
    </submittedName>
</protein>